<evidence type="ECO:0000313" key="2">
    <source>
        <dbReference type="EMBL" id="SPC84754.1"/>
    </source>
</evidence>
<gene>
    <name evidence="2" type="ORF">FSB_LOCUS12636</name>
</gene>
<sequence>MMIDLRDLDEVADSRPLSMVERGKREHISVGLEKVILMEEICWRQKSRALWLKEGDKNSKFFHPMASSHQIANTIEDTEWLEHHPFEKNEIVNAVQGCNKDKAPGPDGFSLAFFQQCWDIVHNDILAVCQEFHEHCQFERSLNATFVSLIPKKHRPDEIKDFRPISLVGGMCKIIGKLLASRLKADIPVVLCKLDLEKAYDHVHWAFLSYLLQSPCAFFQSSRGIHHGDPLSPMLFVIVMEVLGRLIKKAIGAGSSEEEVKFHLVKWDQICSPHPNGGLAIRNLRQFNEALLGKWLWHFGVEREALWRRVVLEKYGSMEAGWTTKVPIGPYGPLKEAFPDLYRTTRIKDATVTDSIHFQGDFVHWEVNFTWLVQDWELESVSSFLELLHSVKIKRYEEDKMCWKLSPDKGFQVKSYYKELNSMGVGCFPWKSIWKTKVPPRVAFFSWIAAMGKILTMDNLRRRGLVLVSWCCMCKAYGESVDHLILHCSFAKELWDMIFTLFRIHWVMPRHVVDMFACWQGSLGLHQNIGIWKAIPHCVMWCIWRERNVRNFLGM</sequence>
<dbReference type="InterPro" id="IPR052343">
    <property type="entry name" value="Retrotransposon-Effector_Assoc"/>
</dbReference>
<name>A0A2N9FD90_FAGSY</name>
<accession>A0A2N9FD90</accession>
<dbReference type="PANTHER" id="PTHR46890">
    <property type="entry name" value="NON-LTR RETROLELEMENT REVERSE TRANSCRIPTASE-LIKE PROTEIN-RELATED"/>
    <property type="match status" value="1"/>
</dbReference>
<dbReference type="Pfam" id="PF13966">
    <property type="entry name" value="zf-RVT"/>
    <property type="match status" value="1"/>
</dbReference>
<feature type="domain" description="Reverse transcriptase zinc-binding" evidence="1">
    <location>
        <begin position="411"/>
        <end position="495"/>
    </location>
</feature>
<dbReference type="EMBL" id="OIVN01000732">
    <property type="protein sequence ID" value="SPC84754.1"/>
    <property type="molecule type" value="Genomic_DNA"/>
</dbReference>
<evidence type="ECO:0000259" key="1">
    <source>
        <dbReference type="Pfam" id="PF13966"/>
    </source>
</evidence>
<reference evidence="2" key="1">
    <citation type="submission" date="2018-02" db="EMBL/GenBank/DDBJ databases">
        <authorList>
            <person name="Cohen D.B."/>
            <person name="Kent A.D."/>
        </authorList>
    </citation>
    <scope>NUCLEOTIDE SEQUENCE</scope>
</reference>
<dbReference type="PANTHER" id="PTHR46890:SF1">
    <property type="entry name" value="REVERSE TRANSCRIPTASE DOMAIN-CONTAINING PROTEIN"/>
    <property type="match status" value="1"/>
</dbReference>
<dbReference type="InterPro" id="IPR026960">
    <property type="entry name" value="RVT-Znf"/>
</dbReference>
<protein>
    <recommendedName>
        <fullName evidence="1">Reverse transcriptase zinc-binding domain-containing protein</fullName>
    </recommendedName>
</protein>
<organism evidence="2">
    <name type="scientific">Fagus sylvatica</name>
    <name type="common">Beechnut</name>
    <dbReference type="NCBI Taxonomy" id="28930"/>
    <lineage>
        <taxon>Eukaryota</taxon>
        <taxon>Viridiplantae</taxon>
        <taxon>Streptophyta</taxon>
        <taxon>Embryophyta</taxon>
        <taxon>Tracheophyta</taxon>
        <taxon>Spermatophyta</taxon>
        <taxon>Magnoliopsida</taxon>
        <taxon>eudicotyledons</taxon>
        <taxon>Gunneridae</taxon>
        <taxon>Pentapetalae</taxon>
        <taxon>rosids</taxon>
        <taxon>fabids</taxon>
        <taxon>Fagales</taxon>
        <taxon>Fagaceae</taxon>
        <taxon>Fagus</taxon>
    </lineage>
</organism>
<dbReference type="AlphaFoldDB" id="A0A2N9FD90"/>
<proteinExistence type="predicted"/>